<accession>A0ABQ8E2R8</accession>
<protein>
    <submittedName>
        <fullName evidence="2">Uncharacterized protein</fullName>
    </submittedName>
</protein>
<reference evidence="2 3" key="1">
    <citation type="submission" date="2021-05" db="EMBL/GenBank/DDBJ databases">
        <title>Genome Assembly of Synthetic Allotetraploid Brassica napus Reveals Homoeologous Exchanges between Subgenomes.</title>
        <authorList>
            <person name="Davis J.T."/>
        </authorList>
    </citation>
    <scope>NUCLEOTIDE SEQUENCE [LARGE SCALE GENOMIC DNA]</scope>
    <source>
        <strain evidence="3">cv. Da-Ae</strain>
        <tissue evidence="2">Seedling</tissue>
    </source>
</reference>
<comment type="caution">
    <text evidence="2">The sequence shown here is derived from an EMBL/GenBank/DDBJ whole genome shotgun (WGS) entry which is preliminary data.</text>
</comment>
<evidence type="ECO:0000256" key="1">
    <source>
        <dbReference type="SAM" id="Phobius"/>
    </source>
</evidence>
<keyword evidence="1" id="KW-0472">Membrane</keyword>
<sequence>MCSSLSSWVVEDEMPGDGDDSQDERAVSRMEISLERRSLRCEDRAAVKSYGDAEALQYRRSGEKWVSVAGFGGCAAGIELRLTTRGVQTLQMFTRVQPVSLGKPSDCVFLGLLGRFSFWASAFVMPLVLVGFLFVGSGRGLGPFNQ</sequence>
<proteinExistence type="predicted"/>
<keyword evidence="1" id="KW-0812">Transmembrane</keyword>
<evidence type="ECO:0000313" key="2">
    <source>
        <dbReference type="EMBL" id="KAH0935911.1"/>
    </source>
</evidence>
<feature type="transmembrane region" description="Helical" evidence="1">
    <location>
        <begin position="116"/>
        <end position="136"/>
    </location>
</feature>
<organism evidence="2 3">
    <name type="scientific">Brassica napus</name>
    <name type="common">Rape</name>
    <dbReference type="NCBI Taxonomy" id="3708"/>
    <lineage>
        <taxon>Eukaryota</taxon>
        <taxon>Viridiplantae</taxon>
        <taxon>Streptophyta</taxon>
        <taxon>Embryophyta</taxon>
        <taxon>Tracheophyta</taxon>
        <taxon>Spermatophyta</taxon>
        <taxon>Magnoliopsida</taxon>
        <taxon>eudicotyledons</taxon>
        <taxon>Gunneridae</taxon>
        <taxon>Pentapetalae</taxon>
        <taxon>rosids</taxon>
        <taxon>malvids</taxon>
        <taxon>Brassicales</taxon>
        <taxon>Brassicaceae</taxon>
        <taxon>Brassiceae</taxon>
        <taxon>Brassica</taxon>
    </lineage>
</organism>
<keyword evidence="1" id="KW-1133">Transmembrane helix</keyword>
<name>A0ABQ8E2R8_BRANA</name>
<keyword evidence="3" id="KW-1185">Reference proteome</keyword>
<dbReference type="EMBL" id="JAGKQM010000003">
    <property type="protein sequence ID" value="KAH0935911.1"/>
    <property type="molecule type" value="Genomic_DNA"/>
</dbReference>
<evidence type="ECO:0000313" key="3">
    <source>
        <dbReference type="Proteomes" id="UP000824890"/>
    </source>
</evidence>
<gene>
    <name evidence="2" type="ORF">HID58_013028</name>
</gene>
<dbReference type="Proteomes" id="UP000824890">
    <property type="component" value="Unassembled WGS sequence"/>
</dbReference>